<comment type="catalytic activity">
    <reaction evidence="6">
        <text>3'-iodothyronamine + iodide + A + H(+) = 3',5'-diiodothyronamine + AH2</text>
        <dbReference type="Rhea" id="RHEA:83803"/>
        <dbReference type="ChEBI" id="CHEBI:13193"/>
        <dbReference type="ChEBI" id="CHEBI:15378"/>
        <dbReference type="ChEBI" id="CHEBI:16382"/>
        <dbReference type="ChEBI" id="CHEBI:17499"/>
        <dbReference type="ChEBI" id="CHEBI:233339"/>
        <dbReference type="ChEBI" id="CHEBI:233342"/>
    </reaction>
    <physiologicalReaction direction="right-to-left" evidence="6">
        <dbReference type="Rhea" id="RHEA:83805"/>
    </physiologicalReaction>
</comment>
<protein>
    <recommendedName>
        <fullName evidence="10">Iodothyronine deiodinase</fullName>
    </recommendedName>
</protein>
<dbReference type="GO" id="GO:0042403">
    <property type="term" value="P:thyroid hormone metabolic process"/>
    <property type="evidence" value="ECO:0000318"/>
    <property type="project" value="GO_Central"/>
</dbReference>
<evidence type="ECO:0000256" key="9">
    <source>
        <dbReference type="ARBA" id="ARBA00093242"/>
    </source>
</evidence>
<dbReference type="Proteomes" id="UP000002279">
    <property type="component" value="Chromosome 18"/>
</dbReference>
<organism evidence="11 12">
    <name type="scientific">Ornithorhynchus anatinus</name>
    <name type="common">Duckbill platypus</name>
    <dbReference type="NCBI Taxonomy" id="9258"/>
    <lineage>
        <taxon>Eukaryota</taxon>
        <taxon>Metazoa</taxon>
        <taxon>Chordata</taxon>
        <taxon>Craniata</taxon>
        <taxon>Vertebrata</taxon>
        <taxon>Euteleostomi</taxon>
        <taxon>Mammalia</taxon>
        <taxon>Monotremata</taxon>
        <taxon>Ornithorhynchidae</taxon>
        <taxon>Ornithorhynchus</taxon>
    </lineage>
</organism>
<gene>
    <name evidence="11" type="primary">DIO1</name>
</gene>
<evidence type="ECO:0000256" key="5">
    <source>
        <dbReference type="ARBA" id="ARBA00093206"/>
    </source>
</evidence>
<dbReference type="Gene3D" id="3.40.30.10">
    <property type="entry name" value="Glutaredoxin"/>
    <property type="match status" value="1"/>
</dbReference>
<comment type="function">
    <text evidence="10">Responsible for the deiodination of T4 (3,5,3',5'-tetraiodothyronine).</text>
</comment>
<comment type="similarity">
    <text evidence="10">Belongs to the iodothyronine deiodinase family.</text>
</comment>
<evidence type="ECO:0000313" key="12">
    <source>
        <dbReference type="Proteomes" id="UP000002279"/>
    </source>
</evidence>
<evidence type="ECO:0000256" key="10">
    <source>
        <dbReference type="RuleBase" id="RU000676"/>
    </source>
</evidence>
<dbReference type="AlphaFoldDB" id="A0A6I8P7Y3"/>
<keyword evidence="10" id="KW-0893">Thyroid hormones biosynthesis</keyword>
<keyword evidence="10" id="KW-0560">Oxidoreductase</keyword>
<dbReference type="FunCoup" id="A0A6I8P7Y3">
    <property type="interactions" value="528"/>
</dbReference>
<dbReference type="Pfam" id="PF00837">
    <property type="entry name" value="T4_deiodinase"/>
    <property type="match status" value="2"/>
</dbReference>
<comment type="subunit">
    <text evidence="2">Predominantly monomer. Can form homodimers but homodimerization is not essential for enzyme activity.</text>
</comment>
<comment type="catalytic activity">
    <reaction evidence="7">
        <text>3,3'-diiodo-L-thyronine sulfate + iodide + A + H(+) = 3,3',5'-triiodo-L-thyronine sulfate + AH2</text>
        <dbReference type="Rhea" id="RHEA:83831"/>
        <dbReference type="ChEBI" id="CHEBI:13193"/>
        <dbReference type="ChEBI" id="CHEBI:15378"/>
        <dbReference type="ChEBI" id="CHEBI:16382"/>
        <dbReference type="ChEBI" id="CHEBI:17499"/>
        <dbReference type="ChEBI" id="CHEBI:176513"/>
        <dbReference type="ChEBI" id="CHEBI:176515"/>
    </reaction>
    <physiologicalReaction direction="right-to-left" evidence="7">
        <dbReference type="Rhea" id="RHEA:83833"/>
    </physiologicalReaction>
</comment>
<reference evidence="11 12" key="1">
    <citation type="journal article" date="2008" name="Nature">
        <title>Genome analysis of the platypus reveals unique signatures of evolution.</title>
        <authorList>
            <person name="Warren W.C."/>
            <person name="Hillier L.W."/>
            <person name="Marshall Graves J.A."/>
            <person name="Birney E."/>
            <person name="Ponting C.P."/>
            <person name="Grutzner F."/>
            <person name="Belov K."/>
            <person name="Miller W."/>
            <person name="Clarke L."/>
            <person name="Chinwalla A.T."/>
            <person name="Yang S.P."/>
            <person name="Heger A."/>
            <person name="Locke D.P."/>
            <person name="Miethke P."/>
            <person name="Waters P.D."/>
            <person name="Veyrunes F."/>
            <person name="Fulton L."/>
            <person name="Fulton B."/>
            <person name="Graves T."/>
            <person name="Wallis J."/>
            <person name="Puente X.S."/>
            <person name="Lopez-Otin C."/>
            <person name="Ordonez G.R."/>
            <person name="Eichler E.E."/>
            <person name="Chen L."/>
            <person name="Cheng Z."/>
            <person name="Deakin J.E."/>
            <person name="Alsop A."/>
            <person name="Thompson K."/>
            <person name="Kirby P."/>
            <person name="Papenfuss A.T."/>
            <person name="Wakefield M.J."/>
            <person name="Olender T."/>
            <person name="Lancet D."/>
            <person name="Huttley G.A."/>
            <person name="Smit A.F."/>
            <person name="Pask A."/>
            <person name="Temple-Smith P."/>
            <person name="Batzer M.A."/>
            <person name="Walker J.A."/>
            <person name="Konkel M.K."/>
            <person name="Harris R.S."/>
            <person name="Whittington C.M."/>
            <person name="Wong E.S."/>
            <person name="Gemmell N.J."/>
            <person name="Buschiazzo E."/>
            <person name="Vargas Jentzsch I.M."/>
            <person name="Merkel A."/>
            <person name="Schmitz J."/>
            <person name="Zemann A."/>
            <person name="Churakov G."/>
            <person name="Kriegs J.O."/>
            <person name="Brosius J."/>
            <person name="Murchison E.P."/>
            <person name="Sachidanandam R."/>
            <person name="Smith C."/>
            <person name="Hannon G.J."/>
            <person name="Tsend-Ayush E."/>
            <person name="McMillan D."/>
            <person name="Attenborough R."/>
            <person name="Rens W."/>
            <person name="Ferguson-Smith M."/>
            <person name="Lefevre C.M."/>
            <person name="Sharp J.A."/>
            <person name="Nicholas K.R."/>
            <person name="Ray D.A."/>
            <person name="Kube M."/>
            <person name="Reinhardt R."/>
            <person name="Pringle T.H."/>
            <person name="Taylor J."/>
            <person name="Jones R.C."/>
            <person name="Nixon B."/>
            <person name="Dacheux J.L."/>
            <person name="Niwa H."/>
            <person name="Sekita Y."/>
            <person name="Huang X."/>
            <person name="Stark A."/>
            <person name="Kheradpour P."/>
            <person name="Kellis M."/>
            <person name="Flicek P."/>
            <person name="Chen Y."/>
            <person name="Webber C."/>
            <person name="Hardison R."/>
            <person name="Nelson J."/>
            <person name="Hallsworth-Pepin K."/>
            <person name="Delehaunty K."/>
            <person name="Markovic C."/>
            <person name="Minx P."/>
            <person name="Feng Y."/>
            <person name="Kremitzki C."/>
            <person name="Mitreva M."/>
            <person name="Glasscock J."/>
            <person name="Wylie T."/>
            <person name="Wohldmann P."/>
            <person name="Thiru P."/>
            <person name="Nhan M.N."/>
            <person name="Pohl C.S."/>
            <person name="Smith S.M."/>
            <person name="Hou S."/>
            <person name="Nefedov M."/>
            <person name="de Jong P.J."/>
            <person name="Renfree M.B."/>
            <person name="Mardis E.R."/>
            <person name="Wilson R.K."/>
        </authorList>
    </citation>
    <scope>NUCLEOTIDE SEQUENCE [LARGE SCALE GENOMIC DNA]</scope>
    <source>
        <strain evidence="11 12">Glennie</strain>
    </source>
</reference>
<dbReference type="GO" id="GO:0016323">
    <property type="term" value="C:basolateral plasma membrane"/>
    <property type="evidence" value="ECO:0007669"/>
    <property type="project" value="UniProtKB-SubCell"/>
</dbReference>
<dbReference type="Bgee" id="ENSOANG00000041822">
    <property type="expression patterns" value="Expressed in liver and 6 other cell types or tissues"/>
</dbReference>
<dbReference type="GeneTree" id="ENSGT00940000154482"/>
<comment type="subcellular location">
    <subcellularLocation>
        <location evidence="1">Basolateral cell membrane</location>
        <topology evidence="1">Single-pass type III membrane protein</topology>
    </subcellularLocation>
</comment>
<dbReference type="PANTHER" id="PTHR11781:SF22">
    <property type="entry name" value="TYPE I IODOTHYRONINE DEIODINASE"/>
    <property type="match status" value="1"/>
</dbReference>
<dbReference type="GO" id="GO:0042446">
    <property type="term" value="P:hormone biosynthetic process"/>
    <property type="evidence" value="ECO:0007669"/>
    <property type="project" value="UniProtKB-KW"/>
</dbReference>
<keyword evidence="10" id="KW-0712">Selenocysteine</keyword>
<evidence type="ECO:0000256" key="3">
    <source>
        <dbReference type="ARBA" id="ARBA00093186"/>
    </source>
</evidence>
<comment type="catalytic activity">
    <reaction evidence="8">
        <text>3,3'-diiodothyronamine + iodide + A + H(+) = 3,3',5'-triiodothyronamine + AH2</text>
        <dbReference type="Rhea" id="RHEA:83795"/>
        <dbReference type="ChEBI" id="CHEBI:13193"/>
        <dbReference type="ChEBI" id="CHEBI:15378"/>
        <dbReference type="ChEBI" id="CHEBI:16382"/>
        <dbReference type="ChEBI" id="CHEBI:17499"/>
        <dbReference type="ChEBI" id="CHEBI:233341"/>
        <dbReference type="ChEBI" id="CHEBI:233343"/>
    </reaction>
    <physiologicalReaction direction="right-to-left" evidence="8">
        <dbReference type="Rhea" id="RHEA:83797"/>
    </physiologicalReaction>
</comment>
<evidence type="ECO:0000256" key="6">
    <source>
        <dbReference type="ARBA" id="ARBA00093210"/>
    </source>
</evidence>
<evidence type="ECO:0000256" key="1">
    <source>
        <dbReference type="ARBA" id="ARBA00060456"/>
    </source>
</evidence>
<dbReference type="PANTHER" id="PTHR11781">
    <property type="entry name" value="IODOTHYRONINE DEIODINASE"/>
    <property type="match status" value="1"/>
</dbReference>
<evidence type="ECO:0000313" key="11">
    <source>
        <dbReference type="Ensembl" id="ENSOANP00000050029.1"/>
    </source>
</evidence>
<dbReference type="PIRSF" id="PIRSF001330">
    <property type="entry name" value="IOD"/>
    <property type="match status" value="1"/>
</dbReference>
<dbReference type="Ensembl" id="ENSOANT00000076135.1">
    <property type="protein sequence ID" value="ENSOANP00000050029.1"/>
    <property type="gene ID" value="ENSOANG00000041822.1"/>
</dbReference>
<dbReference type="GO" id="GO:0042404">
    <property type="term" value="P:thyroid hormone catabolic process"/>
    <property type="evidence" value="ECO:0007669"/>
    <property type="project" value="Ensembl"/>
</dbReference>
<comment type="catalytic activity">
    <reaction evidence="3">
        <text>3-iodo-L-thyronine + iodide + A + H(+) = 3,3'-diiodo-L-thyronine + AH2</text>
        <dbReference type="Rhea" id="RHEA:83783"/>
        <dbReference type="ChEBI" id="CHEBI:13193"/>
        <dbReference type="ChEBI" id="CHEBI:15378"/>
        <dbReference type="ChEBI" id="CHEBI:16382"/>
        <dbReference type="ChEBI" id="CHEBI:17499"/>
        <dbReference type="ChEBI" id="CHEBI:176514"/>
        <dbReference type="ChEBI" id="CHEBI:232627"/>
    </reaction>
    <physiologicalReaction direction="right-to-left" evidence="3">
        <dbReference type="Rhea" id="RHEA:83785"/>
    </physiologicalReaction>
</comment>
<reference evidence="11" key="2">
    <citation type="submission" date="2025-08" db="UniProtKB">
        <authorList>
            <consortium name="Ensembl"/>
        </authorList>
    </citation>
    <scope>IDENTIFICATION</scope>
    <source>
        <strain evidence="11">Glennie</strain>
    </source>
</reference>
<sequence>MAGPGLWLRRAWTLLQVSVHVLLGKALRRLFPAASRRRLLDRGRAGGVAGNPRFAYEDWGPTFFSRQYFRFVLKAQWQRLEDRALLGEGAPDCPVVDLRGRARRIGDFARGSRPLFNQLVQDFNSIADFLIIYIEEAHPTDGWAFANNVDIPSHRSLQERQEAARRLLARGPRCPVVVDTMDNASSRQYAALPERLYLLREGKVVYKGGPGPWNYNPGEVRAVLEKLS</sequence>
<dbReference type="OMA" id="TFGSCTX"/>
<dbReference type="GO" id="GO:0033798">
    <property type="term" value="F:thyroxine 5-deiodinase activity"/>
    <property type="evidence" value="ECO:0007669"/>
    <property type="project" value="Ensembl"/>
</dbReference>
<comment type="catalytic activity">
    <reaction evidence="4">
        <text>3,3',5'-triiodo-L-thyronine sulfate + iodide + A + H(+) = L-thyroxine sulfate + AH2</text>
        <dbReference type="Rhea" id="RHEA:83835"/>
        <dbReference type="ChEBI" id="CHEBI:13193"/>
        <dbReference type="ChEBI" id="CHEBI:15378"/>
        <dbReference type="ChEBI" id="CHEBI:16382"/>
        <dbReference type="ChEBI" id="CHEBI:17499"/>
        <dbReference type="ChEBI" id="CHEBI:176512"/>
        <dbReference type="ChEBI" id="CHEBI:176513"/>
    </reaction>
    <physiologicalReaction direction="right-to-left" evidence="4">
        <dbReference type="Rhea" id="RHEA:83837"/>
    </physiologicalReaction>
</comment>
<dbReference type="GO" id="GO:0006520">
    <property type="term" value="P:amino acid metabolic process"/>
    <property type="evidence" value="ECO:0007669"/>
    <property type="project" value="Ensembl"/>
</dbReference>
<reference evidence="11" key="3">
    <citation type="submission" date="2025-09" db="UniProtKB">
        <authorList>
            <consortium name="Ensembl"/>
        </authorList>
    </citation>
    <scope>IDENTIFICATION</scope>
    <source>
        <strain evidence="11">Glennie</strain>
    </source>
</reference>
<dbReference type="InterPro" id="IPR000643">
    <property type="entry name" value="Iodothyronine_deiodinase"/>
</dbReference>
<accession>A0A6I8P7Y3</accession>
<dbReference type="InParanoid" id="A0A6I8P7Y3"/>
<evidence type="ECO:0000256" key="7">
    <source>
        <dbReference type="ARBA" id="ARBA00093219"/>
    </source>
</evidence>
<comment type="catalytic activity">
    <reaction evidence="5">
        <text>3,3'-diiodo-L-thyronine sulfate + iodide + A + H(+) = 3,3',5-triiodo-L-thyronine sulfate + AH2</text>
        <dbReference type="Rhea" id="RHEA:83751"/>
        <dbReference type="ChEBI" id="CHEBI:13193"/>
        <dbReference type="ChEBI" id="CHEBI:15378"/>
        <dbReference type="ChEBI" id="CHEBI:16382"/>
        <dbReference type="ChEBI" id="CHEBI:17499"/>
        <dbReference type="ChEBI" id="CHEBI:176511"/>
        <dbReference type="ChEBI" id="CHEBI:176515"/>
    </reaction>
    <physiologicalReaction direction="right-to-left" evidence="5">
        <dbReference type="Rhea" id="RHEA:83753"/>
    </physiologicalReaction>
</comment>
<evidence type="ECO:0000256" key="2">
    <source>
        <dbReference type="ARBA" id="ARBA00066218"/>
    </source>
</evidence>
<evidence type="ECO:0000256" key="8">
    <source>
        <dbReference type="ARBA" id="ARBA00093236"/>
    </source>
</evidence>
<evidence type="ECO:0000256" key="4">
    <source>
        <dbReference type="ARBA" id="ARBA00093202"/>
    </source>
</evidence>
<dbReference type="GO" id="GO:0004800">
    <property type="term" value="F:thyroxine 5'-deiodinase activity"/>
    <property type="evidence" value="ECO:0000318"/>
    <property type="project" value="GO_Central"/>
</dbReference>
<proteinExistence type="inferred from homology"/>
<keyword evidence="12" id="KW-1185">Reference proteome</keyword>
<comment type="catalytic activity">
    <reaction evidence="9">
        <text>3-iodothyronamine + iodide + A + H(+) = 3,3'-diiodothyronamine + AH2</text>
        <dbReference type="Rhea" id="RHEA:83827"/>
        <dbReference type="ChEBI" id="CHEBI:13193"/>
        <dbReference type="ChEBI" id="CHEBI:15378"/>
        <dbReference type="ChEBI" id="CHEBI:16382"/>
        <dbReference type="ChEBI" id="CHEBI:17499"/>
        <dbReference type="ChEBI" id="CHEBI:231647"/>
        <dbReference type="ChEBI" id="CHEBI:233341"/>
    </reaction>
    <physiologicalReaction direction="right-to-left" evidence="9">
        <dbReference type="Rhea" id="RHEA:83829"/>
    </physiologicalReaction>
</comment>
<name>A0A6I8P7Y3_ORNAN</name>